<keyword evidence="1" id="KW-0812">Transmembrane</keyword>
<keyword evidence="1" id="KW-0472">Membrane</keyword>
<reference evidence="2 3" key="1">
    <citation type="journal article" date="2010" name="Stand. Genomic Sci.">
        <title>Complete genome sequence of Ignisphaera aggregans type strain (AQ1.S1).</title>
        <authorList>
            <person name="Goker M."/>
            <person name="Held B."/>
            <person name="Lapidus A."/>
            <person name="Nolan M."/>
            <person name="Spring S."/>
            <person name="Yasawong M."/>
            <person name="Lucas S."/>
            <person name="Glavina Del Rio T."/>
            <person name="Tice H."/>
            <person name="Cheng J.F."/>
            <person name="Goodwin L."/>
            <person name="Tapia R."/>
            <person name="Pitluck S."/>
            <person name="Liolios K."/>
            <person name="Ivanova N."/>
            <person name="Mavromatis K."/>
            <person name="Mikhailova N."/>
            <person name="Pati A."/>
            <person name="Chen A."/>
            <person name="Palaniappan K."/>
            <person name="Brambilla E."/>
            <person name="Land M."/>
            <person name="Hauser L."/>
            <person name="Chang Y.J."/>
            <person name="Jeffries C.D."/>
            <person name="Brettin T."/>
            <person name="Detter J.C."/>
            <person name="Han C."/>
            <person name="Rohde M."/>
            <person name="Sikorski J."/>
            <person name="Woyke T."/>
            <person name="Bristow J."/>
            <person name="Eisen J.A."/>
            <person name="Markowitz V."/>
            <person name="Hugenholtz P."/>
            <person name="Kyrpides N.C."/>
            <person name="Klenk H.P."/>
        </authorList>
    </citation>
    <scope>NUCLEOTIDE SEQUENCE [LARGE SCALE GENOMIC DNA]</scope>
    <source>
        <strain evidence="3">DSM 17230 / JCM 13409 / AQ1.S1</strain>
    </source>
</reference>
<organism evidence="2 3">
    <name type="scientific">Ignisphaera aggregans (strain DSM 17230 / JCM 13409 / AQ1.S1)</name>
    <dbReference type="NCBI Taxonomy" id="583356"/>
    <lineage>
        <taxon>Archaea</taxon>
        <taxon>Thermoproteota</taxon>
        <taxon>Thermoprotei</taxon>
        <taxon>Desulfurococcales</taxon>
        <taxon>Desulfurococcaceae</taxon>
        <taxon>Ignisphaera</taxon>
    </lineage>
</organism>
<keyword evidence="1" id="KW-1133">Transmembrane helix</keyword>
<feature type="transmembrane region" description="Helical" evidence="1">
    <location>
        <begin position="12"/>
        <end position="32"/>
    </location>
</feature>
<evidence type="ECO:0000313" key="2">
    <source>
        <dbReference type="EMBL" id="ADM28583.1"/>
    </source>
</evidence>
<feature type="transmembrane region" description="Helical" evidence="1">
    <location>
        <begin position="115"/>
        <end position="137"/>
    </location>
</feature>
<dbReference type="EMBL" id="CP002098">
    <property type="protein sequence ID" value="ADM28583.1"/>
    <property type="molecule type" value="Genomic_DNA"/>
</dbReference>
<dbReference type="STRING" id="583356.Igag_1786"/>
<feature type="transmembrane region" description="Helical" evidence="1">
    <location>
        <begin position="173"/>
        <end position="193"/>
    </location>
</feature>
<name>E0SSJ8_IGNAA</name>
<accession>E0SSJ8</accession>
<dbReference type="KEGG" id="iag:Igag_1786"/>
<keyword evidence="3" id="KW-1185">Reference proteome</keyword>
<dbReference type="AlphaFoldDB" id="E0SSJ8"/>
<feature type="transmembrane region" description="Helical" evidence="1">
    <location>
        <begin position="38"/>
        <end position="57"/>
    </location>
</feature>
<dbReference type="BioCyc" id="IAGG583356:GHAH-1773-MONOMER"/>
<dbReference type="HOGENOM" id="CLU_099718_0_0_2"/>
<dbReference type="PANTHER" id="PTHR35864">
    <property type="entry name" value="ZINC METALLOPROTEASE MJ0611-RELATED"/>
    <property type="match status" value="1"/>
</dbReference>
<gene>
    <name evidence="2" type="ordered locus">Igag_1786</name>
</gene>
<dbReference type="Proteomes" id="UP000001304">
    <property type="component" value="Chromosome"/>
</dbReference>
<evidence type="ECO:0000313" key="3">
    <source>
        <dbReference type="Proteomes" id="UP000001304"/>
    </source>
</evidence>
<proteinExistence type="predicted"/>
<dbReference type="PANTHER" id="PTHR35864:SF1">
    <property type="entry name" value="ZINC METALLOPROTEASE YWHC-RELATED"/>
    <property type="match status" value="1"/>
</dbReference>
<dbReference type="InterPro" id="IPR052348">
    <property type="entry name" value="Metallopeptidase_M50B"/>
</dbReference>
<feature type="transmembrane region" description="Helical" evidence="1">
    <location>
        <begin position="69"/>
        <end position="95"/>
    </location>
</feature>
<feature type="transmembrane region" description="Helical" evidence="1">
    <location>
        <begin position="144"/>
        <end position="161"/>
    </location>
</feature>
<evidence type="ECO:0000256" key="1">
    <source>
        <dbReference type="SAM" id="Phobius"/>
    </source>
</evidence>
<protein>
    <submittedName>
        <fullName evidence="2">Peptidase M50</fullName>
    </submittedName>
</protein>
<sequence length="194" mass="22094">MWEYRYSYSAREFLDITISWLIATIAFSFRYILVGDLYRLFINSIAVFLGFVLHELAHRWTARRYGCIAFYRAWYLGLLIALIVAIASRGVFVFIAPGAVMIYSPWLSPSLEASIALSGPYANIAIALISMILVVITNRIEMKIITDINIWLALFNLLPIPPLDGYKALRGSIIRWIIAFAIAIALMIISTRFF</sequence>